<keyword evidence="6 7" id="KW-0472">Membrane</keyword>
<feature type="transmembrane region" description="Helical" evidence="7">
    <location>
        <begin position="202"/>
        <end position="222"/>
    </location>
</feature>
<evidence type="ECO:0000256" key="6">
    <source>
        <dbReference type="ARBA" id="ARBA00023136"/>
    </source>
</evidence>
<dbReference type="Pfam" id="PF02322">
    <property type="entry name" value="Cyt_bd_oxida_II"/>
    <property type="match status" value="1"/>
</dbReference>
<feature type="transmembrane region" description="Helical" evidence="7">
    <location>
        <begin position="80"/>
        <end position="102"/>
    </location>
</feature>
<keyword evidence="9" id="KW-1185">Reference proteome</keyword>
<feature type="transmembrane region" description="Helical" evidence="7">
    <location>
        <begin position="122"/>
        <end position="142"/>
    </location>
</feature>
<dbReference type="PIRSF" id="PIRSF000267">
    <property type="entry name" value="Cyt_oxidse_sub2"/>
    <property type="match status" value="1"/>
</dbReference>
<dbReference type="PANTHER" id="PTHR43141">
    <property type="entry name" value="CYTOCHROME BD2 SUBUNIT II"/>
    <property type="match status" value="1"/>
</dbReference>
<accession>A0A4U0QU15</accession>
<dbReference type="GO" id="GO:0070069">
    <property type="term" value="C:cytochrome complex"/>
    <property type="evidence" value="ECO:0007669"/>
    <property type="project" value="TreeGrafter"/>
</dbReference>
<protein>
    <submittedName>
        <fullName evidence="8">Cytochrome d ubiquinol oxidase subunit II</fullName>
    </submittedName>
</protein>
<feature type="transmembrane region" description="Helical" evidence="7">
    <location>
        <begin position="265"/>
        <end position="287"/>
    </location>
</feature>
<keyword evidence="4 7" id="KW-0812">Transmembrane</keyword>
<evidence type="ECO:0000313" key="8">
    <source>
        <dbReference type="EMBL" id="TJZ85150.1"/>
    </source>
</evidence>
<proteinExistence type="inferred from homology"/>
<dbReference type="GO" id="GO:0009055">
    <property type="term" value="F:electron transfer activity"/>
    <property type="evidence" value="ECO:0007669"/>
    <property type="project" value="TreeGrafter"/>
</dbReference>
<evidence type="ECO:0000256" key="2">
    <source>
        <dbReference type="ARBA" id="ARBA00007543"/>
    </source>
</evidence>
<evidence type="ECO:0000256" key="1">
    <source>
        <dbReference type="ARBA" id="ARBA00004651"/>
    </source>
</evidence>
<evidence type="ECO:0000256" key="4">
    <source>
        <dbReference type="ARBA" id="ARBA00022692"/>
    </source>
</evidence>
<comment type="caution">
    <text evidence="8">The sequence shown here is derived from an EMBL/GenBank/DDBJ whole genome shotgun (WGS) entry which is preliminary data.</text>
</comment>
<keyword evidence="3" id="KW-1003">Cell membrane</keyword>
<comment type="similarity">
    <text evidence="2">Belongs to the cytochrome ubiquinol oxidase subunit 2 family.</text>
</comment>
<name>A0A4U0QU15_9RHOB</name>
<evidence type="ECO:0000256" key="5">
    <source>
        <dbReference type="ARBA" id="ARBA00022989"/>
    </source>
</evidence>
<dbReference type="GO" id="GO:0005886">
    <property type="term" value="C:plasma membrane"/>
    <property type="evidence" value="ECO:0007669"/>
    <property type="project" value="UniProtKB-SubCell"/>
</dbReference>
<dbReference type="OrthoDB" id="9776710at2"/>
<organism evidence="8 9">
    <name type="scientific">Paracoccus hibiscisoli</name>
    <dbReference type="NCBI Taxonomy" id="2023261"/>
    <lineage>
        <taxon>Bacteria</taxon>
        <taxon>Pseudomonadati</taxon>
        <taxon>Pseudomonadota</taxon>
        <taxon>Alphaproteobacteria</taxon>
        <taxon>Rhodobacterales</taxon>
        <taxon>Paracoccaceae</taxon>
        <taxon>Paracoccus</taxon>
    </lineage>
</organism>
<feature type="transmembrane region" description="Helical" evidence="7">
    <location>
        <begin position="307"/>
        <end position="327"/>
    </location>
</feature>
<dbReference type="GO" id="GO:0016682">
    <property type="term" value="F:oxidoreductase activity, acting on diphenols and related substances as donors, oxygen as acceptor"/>
    <property type="evidence" value="ECO:0007669"/>
    <property type="project" value="TreeGrafter"/>
</dbReference>
<dbReference type="GO" id="GO:0019646">
    <property type="term" value="P:aerobic electron transport chain"/>
    <property type="evidence" value="ECO:0007669"/>
    <property type="project" value="TreeGrafter"/>
</dbReference>
<dbReference type="EMBL" id="SUNH01000009">
    <property type="protein sequence ID" value="TJZ85150.1"/>
    <property type="molecule type" value="Genomic_DNA"/>
</dbReference>
<feature type="transmembrane region" description="Helical" evidence="7">
    <location>
        <begin position="162"/>
        <end position="181"/>
    </location>
</feature>
<dbReference type="InterPro" id="IPR003317">
    <property type="entry name" value="Cyt-d_oxidase_su2"/>
</dbReference>
<evidence type="ECO:0000313" key="9">
    <source>
        <dbReference type="Proteomes" id="UP000306223"/>
    </source>
</evidence>
<comment type="subcellular location">
    <subcellularLocation>
        <location evidence="1">Cell membrane</location>
        <topology evidence="1">Multi-pass membrane protein</topology>
    </subcellularLocation>
</comment>
<dbReference type="Proteomes" id="UP000306223">
    <property type="component" value="Unassembled WGS sequence"/>
</dbReference>
<keyword evidence="5 7" id="KW-1133">Transmembrane helix</keyword>
<dbReference type="RefSeq" id="WP_136856124.1">
    <property type="nucleotide sequence ID" value="NZ_SUNH01000009.1"/>
</dbReference>
<evidence type="ECO:0000256" key="3">
    <source>
        <dbReference type="ARBA" id="ARBA00022475"/>
    </source>
</evidence>
<gene>
    <name evidence="8" type="primary">cydB</name>
    <name evidence="8" type="ORF">FA740_07355</name>
</gene>
<evidence type="ECO:0000256" key="7">
    <source>
        <dbReference type="SAM" id="Phobius"/>
    </source>
</evidence>
<dbReference type="AlphaFoldDB" id="A0A4U0QU15"/>
<feature type="transmembrane region" description="Helical" evidence="7">
    <location>
        <begin position="7"/>
        <end position="29"/>
    </location>
</feature>
<dbReference type="PANTHER" id="PTHR43141:SF4">
    <property type="entry name" value="CYTOCHROME BD2 SUBUNIT II"/>
    <property type="match status" value="1"/>
</dbReference>
<sequence length="343" mass="37840">MPIAEGVSLDLTVIWAFIIAFAVLVYVVLDGFDLGLGMLFAVEPEGHDRDVMMNSVAPVWDGNETWLVLGGGGLFAAFPLAYALILPALYAPIMAMLLALIFRGVAFEFRWRTTRWRKVWDVAFIGGSAMAALAQGITLGGLLQGIDIDKAARQYSGGWWDWLTPFTLMVGVAVMVGYALLGATWLVMKTEGPLQDRMRKRAWVLGVATVVFMGVVSLWTPFLQDGYYSRWFGGWNIILAAGVGAAVLALAFGMFRTLMVNHHDYWPFLFALGMFILGFAGLGFSMFPYIVPVQVTIWEAAAPENSQIFMLVGASVLIPVILAYTAYSYWVFRGKIDPNEGYH</sequence>
<feature type="transmembrane region" description="Helical" evidence="7">
    <location>
        <begin position="234"/>
        <end position="253"/>
    </location>
</feature>
<reference evidence="8 9" key="1">
    <citation type="submission" date="2019-04" db="EMBL/GenBank/DDBJ databases">
        <authorList>
            <person name="Li J."/>
        </authorList>
    </citation>
    <scope>NUCLEOTIDE SEQUENCE [LARGE SCALE GENOMIC DNA]</scope>
    <source>
        <strain evidence="8 9">CCTCC AB2016182</strain>
    </source>
</reference>
<dbReference type="NCBIfam" id="TIGR00203">
    <property type="entry name" value="cydB"/>
    <property type="match status" value="1"/>
</dbReference>